<keyword evidence="4 7" id="KW-0560">Oxidoreductase</keyword>
<comment type="catalytic activity">
    <reaction evidence="7">
        <text>xylitol + NAD(+) = D-xylulose + NADH + H(+)</text>
        <dbReference type="Rhea" id="RHEA:20433"/>
        <dbReference type="ChEBI" id="CHEBI:15378"/>
        <dbReference type="ChEBI" id="CHEBI:17140"/>
        <dbReference type="ChEBI" id="CHEBI:17151"/>
        <dbReference type="ChEBI" id="CHEBI:57540"/>
        <dbReference type="ChEBI" id="CHEBI:57945"/>
        <dbReference type="EC" id="1.1.1.9"/>
    </reaction>
</comment>
<comment type="similarity">
    <text evidence="1 6">Belongs to the zinc-containing alcohol dehydrogenase family.</text>
</comment>
<organism evidence="9 10">
    <name type="scientific">Aspergillus steynii IBT 23096</name>
    <dbReference type="NCBI Taxonomy" id="1392250"/>
    <lineage>
        <taxon>Eukaryota</taxon>
        <taxon>Fungi</taxon>
        <taxon>Dikarya</taxon>
        <taxon>Ascomycota</taxon>
        <taxon>Pezizomycotina</taxon>
        <taxon>Eurotiomycetes</taxon>
        <taxon>Eurotiomycetidae</taxon>
        <taxon>Eurotiales</taxon>
        <taxon>Aspergillaceae</taxon>
        <taxon>Aspergillus</taxon>
        <taxon>Aspergillus subgen. Circumdati</taxon>
    </lineage>
</organism>
<dbReference type="Pfam" id="PF08240">
    <property type="entry name" value="ADH_N"/>
    <property type="match status" value="1"/>
</dbReference>
<keyword evidence="3 6" id="KW-0862">Zinc</keyword>
<dbReference type="InterPro" id="IPR036291">
    <property type="entry name" value="NAD(P)-bd_dom_sf"/>
</dbReference>
<dbReference type="EMBL" id="MSFO01000008">
    <property type="protein sequence ID" value="PLB44824.1"/>
    <property type="molecule type" value="Genomic_DNA"/>
</dbReference>
<dbReference type="EC" id="1.1.1.9" evidence="7"/>
<dbReference type="STRING" id="1392250.A0A2I2FW29"/>
<dbReference type="SUPFAM" id="SSF51735">
    <property type="entry name" value="NAD(P)-binding Rossmann-fold domains"/>
    <property type="match status" value="1"/>
</dbReference>
<dbReference type="InterPro" id="IPR013149">
    <property type="entry name" value="ADH-like_C"/>
</dbReference>
<proteinExistence type="inferred from homology"/>
<keyword evidence="10" id="KW-1185">Reference proteome</keyword>
<dbReference type="GO" id="GO:0003939">
    <property type="term" value="F:L-iditol 2-dehydrogenase (NAD+) activity"/>
    <property type="evidence" value="ECO:0007669"/>
    <property type="project" value="TreeGrafter"/>
</dbReference>
<accession>A0A2I2FW29</accession>
<keyword evidence="7" id="KW-0859">Xylose metabolism</keyword>
<dbReference type="RefSeq" id="XP_024700126.1">
    <property type="nucleotide sequence ID" value="XM_024851079.1"/>
</dbReference>
<dbReference type="InterPro" id="IPR013154">
    <property type="entry name" value="ADH-like_N"/>
</dbReference>
<dbReference type="SUPFAM" id="SSF50129">
    <property type="entry name" value="GroES-like"/>
    <property type="match status" value="1"/>
</dbReference>
<name>A0A2I2FW29_9EURO</name>
<dbReference type="InterPro" id="IPR011032">
    <property type="entry name" value="GroES-like_sf"/>
</dbReference>
<dbReference type="OrthoDB" id="5363962at2759"/>
<evidence type="ECO:0000313" key="10">
    <source>
        <dbReference type="Proteomes" id="UP000234275"/>
    </source>
</evidence>
<evidence type="ECO:0000256" key="3">
    <source>
        <dbReference type="ARBA" id="ARBA00022833"/>
    </source>
</evidence>
<feature type="domain" description="Enoyl reductase (ER)" evidence="8">
    <location>
        <begin position="13"/>
        <end position="367"/>
    </location>
</feature>
<evidence type="ECO:0000256" key="5">
    <source>
        <dbReference type="ARBA" id="ARBA00023027"/>
    </source>
</evidence>
<dbReference type="Pfam" id="PF00107">
    <property type="entry name" value="ADH_zinc_N"/>
    <property type="match status" value="1"/>
</dbReference>
<dbReference type="GO" id="GO:0006062">
    <property type="term" value="P:sorbitol catabolic process"/>
    <property type="evidence" value="ECO:0007669"/>
    <property type="project" value="TreeGrafter"/>
</dbReference>
<dbReference type="Proteomes" id="UP000234275">
    <property type="component" value="Unassembled WGS sequence"/>
</dbReference>
<evidence type="ECO:0000256" key="4">
    <source>
        <dbReference type="ARBA" id="ARBA00023002"/>
    </source>
</evidence>
<reference evidence="9 10" key="1">
    <citation type="submission" date="2016-12" db="EMBL/GenBank/DDBJ databases">
        <title>The genomes of Aspergillus section Nigri reveals drivers in fungal speciation.</title>
        <authorList>
            <consortium name="DOE Joint Genome Institute"/>
            <person name="Vesth T.C."/>
            <person name="Nybo J."/>
            <person name="Theobald S."/>
            <person name="Brandl J."/>
            <person name="Frisvad J.C."/>
            <person name="Nielsen K.F."/>
            <person name="Lyhne E.K."/>
            <person name="Kogle M.E."/>
            <person name="Kuo A."/>
            <person name="Riley R."/>
            <person name="Clum A."/>
            <person name="Nolan M."/>
            <person name="Lipzen A."/>
            <person name="Salamov A."/>
            <person name="Henrissat B."/>
            <person name="Wiebenga A."/>
            <person name="De Vries R.P."/>
            <person name="Grigoriev I.V."/>
            <person name="Mortensen U.H."/>
            <person name="Andersen M.R."/>
            <person name="Baker S.E."/>
        </authorList>
    </citation>
    <scope>NUCLEOTIDE SEQUENCE [LARGE SCALE GENOMIC DNA]</scope>
    <source>
        <strain evidence="9 10">IBT 23096</strain>
    </source>
</reference>
<dbReference type="InterPro" id="IPR002328">
    <property type="entry name" value="ADH_Zn_CS"/>
</dbReference>
<evidence type="ECO:0000256" key="1">
    <source>
        <dbReference type="ARBA" id="ARBA00008072"/>
    </source>
</evidence>
<keyword evidence="5 7" id="KW-0520">NAD</keyword>
<evidence type="ECO:0000256" key="6">
    <source>
        <dbReference type="RuleBase" id="RU361277"/>
    </source>
</evidence>
<evidence type="ECO:0000256" key="7">
    <source>
        <dbReference type="RuleBase" id="RU369026"/>
    </source>
</evidence>
<sequence>MTTDTHLAAVLHGAHDMRIQTRKTTIPGPDEVQVRIRATGICGSDMHYYHSGKNGIFMVRQPLILGHEAAGEITAVGSNVGKEFQIGDRVVVEPQRPCRKCDICSSGSYNLCRQLKFTGSASVEPPIQGTLQELYNHPALFVHKMPDTISFEEGALLEPLSVALHAIRRSGLTVGQSVLILGAGAIGLLCASLAQAAGASRVGIVDIDQSRLDFAMAKSGSRKAIATASYRIDQSKMGSMKEGFASHVAKEILESEGLGAADIVLECTGVESCCNIGINCTAPGGKVVLVGMGSPTQNLQIGRAAVHEVDLLAVWRYANTFQTAINLVQNGQVHLRPLITHIFDLKNAEKALETTLAKPADLIKCVITC</sequence>
<comment type="cofactor">
    <cofactor evidence="7">
        <name>Zn(2+)</name>
        <dbReference type="ChEBI" id="CHEBI:29105"/>
    </cofactor>
    <text evidence="7">Binds 1 or 2 Zn(2+) ions per subunit.</text>
</comment>
<evidence type="ECO:0000259" key="8">
    <source>
        <dbReference type="SMART" id="SM00829"/>
    </source>
</evidence>
<dbReference type="Gene3D" id="3.90.180.10">
    <property type="entry name" value="Medium-chain alcohol dehydrogenases, catalytic domain"/>
    <property type="match status" value="1"/>
</dbReference>
<dbReference type="GO" id="GO:0008270">
    <property type="term" value="F:zinc ion binding"/>
    <property type="evidence" value="ECO:0007669"/>
    <property type="project" value="UniProtKB-UniRule"/>
</dbReference>
<dbReference type="VEuPathDB" id="FungiDB:P170DRAFT_449908"/>
<dbReference type="PANTHER" id="PTHR43161">
    <property type="entry name" value="SORBITOL DEHYDROGENASE"/>
    <property type="match status" value="1"/>
</dbReference>
<protein>
    <recommendedName>
        <fullName evidence="7">D-xylulose reductase</fullName>
        <ecNumber evidence="7">1.1.1.9</ecNumber>
    </recommendedName>
    <alternativeName>
        <fullName evidence="7">Xylitol dehydrogenase</fullName>
    </alternativeName>
</protein>
<dbReference type="AlphaFoldDB" id="A0A2I2FW29"/>
<keyword evidence="7" id="KW-0119">Carbohydrate metabolism</keyword>
<dbReference type="GeneID" id="36558778"/>
<dbReference type="InterPro" id="IPR045306">
    <property type="entry name" value="SDH-like"/>
</dbReference>
<dbReference type="PROSITE" id="PS00059">
    <property type="entry name" value="ADH_ZINC"/>
    <property type="match status" value="1"/>
</dbReference>
<comment type="pathway">
    <text evidence="7">Carbohydrate degradation; L-arabinose degradation via L-arabinitol; D-xylulose 5-phosphate from L-arabinose (fungal route): step 4/5.</text>
</comment>
<comment type="caution">
    <text evidence="9">The sequence shown here is derived from an EMBL/GenBank/DDBJ whole genome shotgun (WGS) entry which is preliminary data.</text>
</comment>
<dbReference type="CDD" id="cd05285">
    <property type="entry name" value="sorbitol_DH"/>
    <property type="match status" value="1"/>
</dbReference>
<dbReference type="Gene3D" id="3.40.50.720">
    <property type="entry name" value="NAD(P)-binding Rossmann-like Domain"/>
    <property type="match status" value="1"/>
</dbReference>
<dbReference type="SMART" id="SM00829">
    <property type="entry name" value="PKS_ER"/>
    <property type="match status" value="1"/>
</dbReference>
<dbReference type="GO" id="GO:0046526">
    <property type="term" value="F:D-xylulose reductase activity"/>
    <property type="evidence" value="ECO:0007669"/>
    <property type="project" value="UniProtKB-EC"/>
</dbReference>
<dbReference type="GO" id="GO:0019569">
    <property type="term" value="P:L-arabinose catabolic process to D-xylulose 5-phosphate"/>
    <property type="evidence" value="ECO:0007669"/>
    <property type="project" value="UniProtKB-UniRule"/>
</dbReference>
<evidence type="ECO:0000256" key="2">
    <source>
        <dbReference type="ARBA" id="ARBA00022723"/>
    </source>
</evidence>
<dbReference type="InterPro" id="IPR020843">
    <property type="entry name" value="ER"/>
</dbReference>
<keyword evidence="2 6" id="KW-0479">Metal-binding</keyword>
<comment type="function">
    <text evidence="7">Xylitol dehydrogenase which catalyzes the conversion of xylitol to D-xylulose. Xylose is a major component of hemicelluloses such as xylan. Most fungi utilize D-xylose via three enzymatic reactions, xylose reductase (XR), xylitol dehydrogenase (XDH), and xylulokinase, to form xylulose 5-phosphate, which enters pentose phosphate pathway.</text>
</comment>
<dbReference type="GO" id="GO:0042732">
    <property type="term" value="P:D-xylose metabolic process"/>
    <property type="evidence" value="ECO:0007669"/>
    <property type="project" value="UniProtKB-UniRule"/>
</dbReference>
<gene>
    <name evidence="9" type="ORF">P170DRAFT_449908</name>
</gene>
<dbReference type="UniPathway" id="UPA00146">
    <property type="reaction ID" value="UER00577"/>
</dbReference>
<evidence type="ECO:0000313" key="9">
    <source>
        <dbReference type="EMBL" id="PLB44824.1"/>
    </source>
</evidence>
<dbReference type="PANTHER" id="PTHR43161:SF25">
    <property type="entry name" value="ALCOHOL DEHYDROGENASE, PUTATIVE (AFU_ORTHOLOGUE AFUA_1G14390)-RELATED"/>
    <property type="match status" value="1"/>
</dbReference>